<sequence>MRTNVVIDEELLKEAMKLTNAKTKKDVINLALKELVENLKRKNLADLKGKINFIEDYNYKLMREGK</sequence>
<dbReference type="AlphaFoldDB" id="A0A5A8F1P3"/>
<evidence type="ECO:0000313" key="2">
    <source>
        <dbReference type="Proteomes" id="UP000322876"/>
    </source>
</evidence>
<dbReference type="Pfam" id="PF09957">
    <property type="entry name" value="VapB_antitoxin"/>
    <property type="match status" value="1"/>
</dbReference>
<comment type="caution">
    <text evidence="1">The sequence shown here is derived from an EMBL/GenBank/DDBJ whole genome shotgun (WGS) entry which is preliminary data.</text>
</comment>
<name>A0A5A8F1P3_9BACT</name>
<accession>A0A5A8F1P3</accession>
<organism evidence="1 2">
    <name type="scientific">Deferribacter autotrophicus</name>
    <dbReference type="NCBI Taxonomy" id="500465"/>
    <lineage>
        <taxon>Bacteria</taxon>
        <taxon>Pseudomonadati</taxon>
        <taxon>Deferribacterota</taxon>
        <taxon>Deferribacteres</taxon>
        <taxon>Deferribacterales</taxon>
        <taxon>Deferribacteraceae</taxon>
        <taxon>Deferribacter</taxon>
    </lineage>
</organism>
<dbReference type="OrthoDB" id="9805830at2"/>
<gene>
    <name evidence="1" type="ORF">FHQ18_07875</name>
</gene>
<dbReference type="Proteomes" id="UP000322876">
    <property type="component" value="Unassembled WGS sequence"/>
</dbReference>
<proteinExistence type="predicted"/>
<reference evidence="1 2" key="1">
    <citation type="submission" date="2019-06" db="EMBL/GenBank/DDBJ databases">
        <title>Genomic insights into carbon and energy metabolism of Deferribacter autotrophicus revealed new metabolic traits in the phylum Deferribacteres.</title>
        <authorList>
            <person name="Slobodkin A.I."/>
            <person name="Slobodkina G.B."/>
            <person name="Allioux M."/>
            <person name="Alain K."/>
            <person name="Jebbar M."/>
            <person name="Shadrin V."/>
            <person name="Kublanov I.V."/>
            <person name="Toshchakov S.V."/>
            <person name="Bonch-Osmolovskaya E.A."/>
        </authorList>
    </citation>
    <scope>NUCLEOTIDE SEQUENCE [LARGE SCALE GENOMIC DNA]</scope>
    <source>
        <strain evidence="1 2">SL50</strain>
    </source>
</reference>
<dbReference type="EMBL" id="VFJB01000006">
    <property type="protein sequence ID" value="KAA0257651.1"/>
    <property type="molecule type" value="Genomic_DNA"/>
</dbReference>
<evidence type="ECO:0000313" key="1">
    <source>
        <dbReference type="EMBL" id="KAA0257651.1"/>
    </source>
</evidence>
<dbReference type="RefSeq" id="WP_149266624.1">
    <property type="nucleotide sequence ID" value="NZ_VFJB01000006.1"/>
</dbReference>
<keyword evidence="2" id="KW-1185">Reference proteome</keyword>
<dbReference type="InterPro" id="IPR019239">
    <property type="entry name" value="VapB_antitoxin"/>
</dbReference>
<protein>
    <submittedName>
        <fullName evidence="1">Type II toxin-antitoxin system VapB family antitoxin</fullName>
    </submittedName>
</protein>